<evidence type="ECO:0000313" key="4">
    <source>
        <dbReference type="Proteomes" id="UP000305730"/>
    </source>
</evidence>
<evidence type="ECO:0000313" key="3">
    <source>
        <dbReference type="EMBL" id="TMP56007.1"/>
    </source>
</evidence>
<feature type="transmembrane region" description="Helical" evidence="1">
    <location>
        <begin position="6"/>
        <end position="26"/>
    </location>
</feature>
<feature type="transmembrane region" description="Helical" evidence="1">
    <location>
        <begin position="38"/>
        <end position="57"/>
    </location>
</feature>
<keyword evidence="4" id="KW-1185">Reference proteome</keyword>
<gene>
    <name evidence="3" type="ORF">CWB96_15985</name>
    <name evidence="2" type="ORF">CWB97_21860</name>
</gene>
<dbReference type="AlphaFoldDB" id="A0A5S3XL56"/>
<dbReference type="Pfam" id="PF10067">
    <property type="entry name" value="DUF2306"/>
    <property type="match status" value="1"/>
</dbReference>
<evidence type="ECO:0000313" key="5">
    <source>
        <dbReference type="Proteomes" id="UP000307706"/>
    </source>
</evidence>
<dbReference type="OrthoDB" id="5653727at2"/>
<protein>
    <recommendedName>
        <fullName evidence="6">DUF2306 domain-containing protein</fullName>
    </recommendedName>
</protein>
<dbReference type="EMBL" id="PNCL01000091">
    <property type="protein sequence ID" value="TMP56007.1"/>
    <property type="molecule type" value="Genomic_DNA"/>
</dbReference>
<evidence type="ECO:0000313" key="2">
    <source>
        <dbReference type="EMBL" id="TMP38499.1"/>
    </source>
</evidence>
<name>A0A5S3XL56_9GAMM</name>
<dbReference type="InterPro" id="IPR018750">
    <property type="entry name" value="DUF2306_membrane"/>
</dbReference>
<sequence length="242" mass="26731">MTLSPFMLLHIITGSIAVIAGVLALIQKKGQKPHRLSGKVFVISMAIMALSGAYIAYLKPMMITLIAGFYTLHLVLTAYMVVKSPEKTCTQFDYYTPLSSCGLVCLSMYFGLQALNHENGTFQGFSHEPYFFFALLSAIVLIGDIRLLICKGLTHGHRLARHIWRMCFALYLAIGSFFGQGAKALPETLSQSVLIELPEPLILLIMTFWLLKTAIKSRKFASTTTTSKITTSKSTKCKTTSS</sequence>
<keyword evidence="1" id="KW-1133">Transmembrane helix</keyword>
<proteinExistence type="predicted"/>
<feature type="transmembrane region" description="Helical" evidence="1">
    <location>
        <begin position="162"/>
        <end position="181"/>
    </location>
</feature>
<reference evidence="4 5" key="1">
    <citation type="submission" date="2017-12" db="EMBL/GenBank/DDBJ databases">
        <authorList>
            <person name="Paulsen S."/>
            <person name="Gram L.K."/>
        </authorList>
    </citation>
    <scope>NUCLEOTIDE SEQUENCE [LARGE SCALE GENOMIC DNA]</scope>
    <source>
        <strain evidence="3 5">S2231</strain>
        <strain evidence="2 4">S2233</strain>
    </source>
</reference>
<feature type="transmembrane region" description="Helical" evidence="1">
    <location>
        <begin position="63"/>
        <end position="82"/>
    </location>
</feature>
<organism evidence="3 5">
    <name type="scientific">Pseudoalteromonas citrea</name>
    <dbReference type="NCBI Taxonomy" id="43655"/>
    <lineage>
        <taxon>Bacteria</taxon>
        <taxon>Pseudomonadati</taxon>
        <taxon>Pseudomonadota</taxon>
        <taxon>Gammaproteobacteria</taxon>
        <taxon>Alteromonadales</taxon>
        <taxon>Pseudoalteromonadaceae</taxon>
        <taxon>Pseudoalteromonas</taxon>
    </lineage>
</organism>
<dbReference type="Proteomes" id="UP000307706">
    <property type="component" value="Unassembled WGS sequence"/>
</dbReference>
<feature type="transmembrane region" description="Helical" evidence="1">
    <location>
        <begin position="130"/>
        <end position="150"/>
    </location>
</feature>
<reference evidence="5" key="2">
    <citation type="submission" date="2019-06" db="EMBL/GenBank/DDBJ databases">
        <title>Co-occurence of chitin degradation, pigmentation and bioactivity in marine Pseudoalteromonas.</title>
        <authorList>
            <person name="Sonnenschein E.C."/>
            <person name="Bech P.K."/>
        </authorList>
    </citation>
    <scope>NUCLEOTIDE SEQUENCE [LARGE SCALE GENOMIC DNA]</scope>
    <source>
        <strain evidence="5">S2231</strain>
    </source>
</reference>
<dbReference type="RefSeq" id="WP_138598656.1">
    <property type="nucleotide sequence ID" value="NZ_PNCK01000119.1"/>
</dbReference>
<keyword evidence="1" id="KW-0472">Membrane</keyword>
<reference evidence="3" key="3">
    <citation type="submission" date="2019-09" db="EMBL/GenBank/DDBJ databases">
        <title>Co-occurence of chitin degradation, pigmentation and bioactivity in marine Pseudoalteromonas.</title>
        <authorList>
            <person name="Sonnenschein E.C."/>
            <person name="Bech P.K."/>
        </authorList>
    </citation>
    <scope>NUCLEOTIDE SEQUENCE</scope>
    <source>
        <strain evidence="3">S2231</strain>
        <strain evidence="2 4">S2233</strain>
    </source>
</reference>
<keyword evidence="1" id="KW-0812">Transmembrane</keyword>
<evidence type="ECO:0000256" key="1">
    <source>
        <dbReference type="SAM" id="Phobius"/>
    </source>
</evidence>
<feature type="transmembrane region" description="Helical" evidence="1">
    <location>
        <begin position="94"/>
        <end position="110"/>
    </location>
</feature>
<accession>A0A5S3XL56</accession>
<dbReference type="EMBL" id="PNCK01000119">
    <property type="protein sequence ID" value="TMP38499.1"/>
    <property type="molecule type" value="Genomic_DNA"/>
</dbReference>
<comment type="caution">
    <text evidence="3">The sequence shown here is derived from an EMBL/GenBank/DDBJ whole genome shotgun (WGS) entry which is preliminary data.</text>
</comment>
<evidence type="ECO:0008006" key="6">
    <source>
        <dbReference type="Google" id="ProtNLM"/>
    </source>
</evidence>
<feature type="transmembrane region" description="Helical" evidence="1">
    <location>
        <begin position="193"/>
        <end position="211"/>
    </location>
</feature>
<dbReference type="Proteomes" id="UP000305730">
    <property type="component" value="Unassembled WGS sequence"/>
</dbReference>